<evidence type="ECO:0000313" key="2">
    <source>
        <dbReference type="Proteomes" id="UP001145114"/>
    </source>
</evidence>
<dbReference type="EMBL" id="JAMZIH010006878">
    <property type="protein sequence ID" value="KAJ1673491.1"/>
    <property type="molecule type" value="Genomic_DNA"/>
</dbReference>
<protein>
    <submittedName>
        <fullName evidence="1">Uncharacterized protein</fullName>
    </submittedName>
</protein>
<proteinExistence type="predicted"/>
<gene>
    <name evidence="1" type="ORF">EV182_005126</name>
</gene>
<accession>A0ACC1HB01</accession>
<dbReference type="Proteomes" id="UP001145114">
    <property type="component" value="Unassembled WGS sequence"/>
</dbReference>
<sequence length="274" mass="30470">MKNEHGHPAGLDELAHLFSPKANCELIKLYKLLRKLDGETEGDNPKIGVCPAMSMVPIVGGMASAVVMVYYSYRLRSFAKRQSIDVPEGLYKGLLKPSGFALIPLLGPYFVKALMPNSQNWGLLERNMYEYARRHANGGGSFSTGSYQPGHEGRMRSVDESAQRQGEESVRVYASRDAIPSGSQLTINMADSTDNNHKKCEYRRSKVAGAKGVDTTAEHPSLPPAHNSIYCMDIMSEVTLSEELASFLNESKDKHDDDAYKHRSAQKERRRSKN</sequence>
<evidence type="ECO:0000313" key="1">
    <source>
        <dbReference type="EMBL" id="KAJ1673491.1"/>
    </source>
</evidence>
<name>A0ACC1HB01_9FUNG</name>
<organism evidence="1 2">
    <name type="scientific">Spiromyces aspiralis</name>
    <dbReference type="NCBI Taxonomy" id="68401"/>
    <lineage>
        <taxon>Eukaryota</taxon>
        <taxon>Fungi</taxon>
        <taxon>Fungi incertae sedis</taxon>
        <taxon>Zoopagomycota</taxon>
        <taxon>Kickxellomycotina</taxon>
        <taxon>Kickxellomycetes</taxon>
        <taxon>Kickxellales</taxon>
        <taxon>Kickxellaceae</taxon>
        <taxon>Spiromyces</taxon>
    </lineage>
</organism>
<comment type="caution">
    <text evidence="1">The sequence shown here is derived from an EMBL/GenBank/DDBJ whole genome shotgun (WGS) entry which is preliminary data.</text>
</comment>
<feature type="non-terminal residue" evidence="1">
    <location>
        <position position="274"/>
    </location>
</feature>
<reference evidence="1" key="1">
    <citation type="submission" date="2022-06" db="EMBL/GenBank/DDBJ databases">
        <title>Phylogenomic reconstructions and comparative analyses of Kickxellomycotina fungi.</title>
        <authorList>
            <person name="Reynolds N.K."/>
            <person name="Stajich J.E."/>
            <person name="Barry K."/>
            <person name="Grigoriev I.V."/>
            <person name="Crous P."/>
            <person name="Smith M.E."/>
        </authorList>
    </citation>
    <scope>NUCLEOTIDE SEQUENCE</scope>
    <source>
        <strain evidence="1">RSA 2271</strain>
    </source>
</reference>
<keyword evidence="2" id="KW-1185">Reference proteome</keyword>